<dbReference type="GO" id="GO:0003677">
    <property type="term" value="F:DNA binding"/>
    <property type="evidence" value="ECO:0007669"/>
    <property type="project" value="UniProtKB-KW"/>
</dbReference>
<accession>A0A378YHF7</accession>
<dbReference type="InterPro" id="IPR009061">
    <property type="entry name" value="DNA-bd_dom_put_sf"/>
</dbReference>
<dbReference type="EMBL" id="UGSG01000001">
    <property type="protein sequence ID" value="SUA75857.1"/>
    <property type="molecule type" value="Genomic_DNA"/>
</dbReference>
<feature type="domain" description="HTH merR-type" evidence="5">
    <location>
        <begin position="6"/>
        <end position="72"/>
    </location>
</feature>
<keyword evidence="3" id="KW-0238">DNA-binding</keyword>
<dbReference type="AlphaFoldDB" id="A0A378YHF7"/>
<evidence type="ECO:0000313" key="7">
    <source>
        <dbReference type="Proteomes" id="UP000254573"/>
    </source>
</evidence>
<evidence type="ECO:0000259" key="5">
    <source>
        <dbReference type="PROSITE" id="PS50937"/>
    </source>
</evidence>
<evidence type="ECO:0000256" key="1">
    <source>
        <dbReference type="ARBA" id="ARBA00022491"/>
    </source>
</evidence>
<dbReference type="InterPro" id="IPR047057">
    <property type="entry name" value="MerR_fam"/>
</dbReference>
<dbReference type="PROSITE" id="PS50937">
    <property type="entry name" value="HTH_MERR_2"/>
    <property type="match status" value="1"/>
</dbReference>
<dbReference type="PANTHER" id="PTHR30204">
    <property type="entry name" value="REDOX-CYCLING DRUG-SENSING TRANSCRIPTIONAL ACTIVATOR SOXR"/>
    <property type="match status" value="1"/>
</dbReference>
<proteinExistence type="predicted"/>
<organism evidence="6 7">
    <name type="scientific">Pandoraea pnomenusa</name>
    <dbReference type="NCBI Taxonomy" id="93220"/>
    <lineage>
        <taxon>Bacteria</taxon>
        <taxon>Pseudomonadati</taxon>
        <taxon>Pseudomonadota</taxon>
        <taxon>Betaproteobacteria</taxon>
        <taxon>Burkholderiales</taxon>
        <taxon>Burkholderiaceae</taxon>
        <taxon>Pandoraea</taxon>
    </lineage>
</organism>
<dbReference type="PANTHER" id="PTHR30204:SF69">
    <property type="entry name" value="MERR-FAMILY TRANSCRIPTIONAL REGULATOR"/>
    <property type="match status" value="1"/>
</dbReference>
<dbReference type="Pfam" id="PF13411">
    <property type="entry name" value="MerR_1"/>
    <property type="match status" value="1"/>
</dbReference>
<evidence type="ECO:0000256" key="4">
    <source>
        <dbReference type="ARBA" id="ARBA00023163"/>
    </source>
</evidence>
<name>A0A378YHF7_9BURK</name>
<reference evidence="6 7" key="1">
    <citation type="submission" date="2018-06" db="EMBL/GenBank/DDBJ databases">
        <authorList>
            <consortium name="Pathogen Informatics"/>
            <person name="Doyle S."/>
        </authorList>
    </citation>
    <scope>NUCLEOTIDE SEQUENCE [LARGE SCALE GENOMIC DNA]</scope>
    <source>
        <strain evidence="6 7">NCTC13160</strain>
    </source>
</reference>
<protein>
    <submittedName>
        <fullName evidence="6">HTH-type transcriptional repressor YcgE</fullName>
    </submittedName>
</protein>
<keyword evidence="1" id="KW-0678">Repressor</keyword>
<dbReference type="RefSeq" id="WP_255315169.1">
    <property type="nucleotide sequence ID" value="NZ_CP009553.3"/>
</dbReference>
<dbReference type="STRING" id="93220.A6P55_02580"/>
<dbReference type="Gene3D" id="1.10.1660.10">
    <property type="match status" value="1"/>
</dbReference>
<sequence length="326" mass="35226">MSSVRRYRSGEAAKLVDMPAATLRIWEQRYGVISPPTSASGQRLYSDMDVSRLKTIKSLVDGGHAIGAIAHLDNEQLSRLASGAAVGTSAPHVPHVPHGANLFIVGFGDDAASAIPDGVTCQAFSRAEAIPGVDPTSATVSGMVVRVEALHEDTVLSIVAAARRAHCDHVLVVYAFGTRRAVDLARLEGIRLMRTSGALLHADELLSDFAQSFARNDARGSARQRLWSRLPRRFDEQTLTRLTRQSSTIACECPKHIGELLLQIAAFERYSDECVSRSRADALLHQHLGDAANRAVALFEDALAAVVEHEGWSVPATVPALRRGER</sequence>
<dbReference type="CDD" id="cd01104">
    <property type="entry name" value="HTH_MlrA-CarA"/>
    <property type="match status" value="1"/>
</dbReference>
<evidence type="ECO:0000256" key="3">
    <source>
        <dbReference type="ARBA" id="ARBA00023125"/>
    </source>
</evidence>
<dbReference type="InterPro" id="IPR000551">
    <property type="entry name" value="MerR-type_HTH_dom"/>
</dbReference>
<dbReference type="GO" id="GO:0003700">
    <property type="term" value="F:DNA-binding transcription factor activity"/>
    <property type="evidence" value="ECO:0007669"/>
    <property type="project" value="InterPro"/>
</dbReference>
<keyword evidence="4" id="KW-0804">Transcription</keyword>
<evidence type="ECO:0000313" key="6">
    <source>
        <dbReference type="EMBL" id="SUA75857.1"/>
    </source>
</evidence>
<gene>
    <name evidence="6" type="primary">ycgE_3</name>
    <name evidence="6" type="ORF">NCTC13160_01075</name>
</gene>
<dbReference type="SMART" id="SM00422">
    <property type="entry name" value="HTH_MERR"/>
    <property type="match status" value="1"/>
</dbReference>
<evidence type="ECO:0000256" key="2">
    <source>
        <dbReference type="ARBA" id="ARBA00023015"/>
    </source>
</evidence>
<dbReference type="Proteomes" id="UP000254573">
    <property type="component" value="Unassembled WGS sequence"/>
</dbReference>
<keyword evidence="2" id="KW-0805">Transcription regulation</keyword>
<dbReference type="SUPFAM" id="SSF46955">
    <property type="entry name" value="Putative DNA-binding domain"/>
    <property type="match status" value="1"/>
</dbReference>